<comment type="caution">
    <text evidence="2">The sequence shown here is derived from an EMBL/GenBank/DDBJ whole genome shotgun (WGS) entry which is preliminary data.</text>
</comment>
<name>A0AAE0ZJN7_9GAST</name>
<organism evidence="2 3">
    <name type="scientific">Elysia crispata</name>
    <name type="common">lettuce slug</name>
    <dbReference type="NCBI Taxonomy" id="231223"/>
    <lineage>
        <taxon>Eukaryota</taxon>
        <taxon>Metazoa</taxon>
        <taxon>Spiralia</taxon>
        <taxon>Lophotrochozoa</taxon>
        <taxon>Mollusca</taxon>
        <taxon>Gastropoda</taxon>
        <taxon>Heterobranchia</taxon>
        <taxon>Euthyneura</taxon>
        <taxon>Panpulmonata</taxon>
        <taxon>Sacoglossa</taxon>
        <taxon>Placobranchoidea</taxon>
        <taxon>Plakobranchidae</taxon>
        <taxon>Elysia</taxon>
    </lineage>
</organism>
<proteinExistence type="predicted"/>
<gene>
    <name evidence="2" type="ORF">RRG08_038677</name>
</gene>
<dbReference type="Proteomes" id="UP001283361">
    <property type="component" value="Unassembled WGS sequence"/>
</dbReference>
<dbReference type="AlphaFoldDB" id="A0AAE0ZJN7"/>
<evidence type="ECO:0000256" key="1">
    <source>
        <dbReference type="SAM" id="SignalP"/>
    </source>
</evidence>
<reference evidence="2" key="1">
    <citation type="journal article" date="2023" name="G3 (Bethesda)">
        <title>A reference genome for the long-term kleptoplast-retaining sea slug Elysia crispata morphotype clarki.</title>
        <authorList>
            <person name="Eastman K.E."/>
            <person name="Pendleton A.L."/>
            <person name="Shaikh M.A."/>
            <person name="Suttiyut T."/>
            <person name="Ogas R."/>
            <person name="Tomko P."/>
            <person name="Gavelis G."/>
            <person name="Widhalm J.R."/>
            <person name="Wisecaver J.H."/>
        </authorList>
    </citation>
    <scope>NUCLEOTIDE SEQUENCE</scope>
    <source>
        <strain evidence="2">ECLA1</strain>
    </source>
</reference>
<keyword evidence="3" id="KW-1185">Reference proteome</keyword>
<keyword evidence="1" id="KW-0732">Signal</keyword>
<sequence length="127" mass="13927">MRDTVSLWAFVLCIILTLSQVSSARNRQPNNITQLLDNLLKGYDKRLRPGFGVFAFPDQSALYISPASKSKLFSPSSLSVGAIDHSVVPSFSQVPSEAVSTPPPQRDSVIISNQIAVEINRFKPILL</sequence>
<feature type="chain" id="PRO_5041931578" evidence="1">
    <location>
        <begin position="24"/>
        <end position="127"/>
    </location>
</feature>
<evidence type="ECO:0000313" key="2">
    <source>
        <dbReference type="EMBL" id="KAK3770166.1"/>
    </source>
</evidence>
<evidence type="ECO:0000313" key="3">
    <source>
        <dbReference type="Proteomes" id="UP001283361"/>
    </source>
</evidence>
<accession>A0AAE0ZJN7</accession>
<protein>
    <submittedName>
        <fullName evidence="2">Uncharacterized protein</fullName>
    </submittedName>
</protein>
<feature type="signal peptide" evidence="1">
    <location>
        <begin position="1"/>
        <end position="23"/>
    </location>
</feature>
<dbReference type="EMBL" id="JAWDGP010003865">
    <property type="protein sequence ID" value="KAK3770166.1"/>
    <property type="molecule type" value="Genomic_DNA"/>
</dbReference>